<dbReference type="InterPro" id="IPR001965">
    <property type="entry name" value="Znf_PHD"/>
</dbReference>
<dbReference type="SMART" id="SM00258">
    <property type="entry name" value="SAND"/>
    <property type="match status" value="1"/>
</dbReference>
<dbReference type="Pfam" id="PF00439">
    <property type="entry name" value="Bromodomain"/>
    <property type="match status" value="1"/>
</dbReference>
<dbReference type="RefSeq" id="NP_001012133.1">
    <property type="nucleotide sequence ID" value="NM_001012133.1"/>
</dbReference>
<keyword evidence="3 8" id="KW-0863">Zinc-finger</keyword>
<dbReference type="InterPro" id="IPR043563">
    <property type="entry name" value="Sp110/Sp140/Sp140L-like"/>
</dbReference>
<dbReference type="Pfam" id="PF03172">
    <property type="entry name" value="HSR"/>
    <property type="match status" value="1"/>
</dbReference>
<evidence type="ECO:0000259" key="12">
    <source>
        <dbReference type="PROSITE" id="PS50864"/>
    </source>
</evidence>
<feature type="compositionally biased region" description="Polar residues" evidence="9">
    <location>
        <begin position="281"/>
        <end position="290"/>
    </location>
</feature>
<keyword evidence="6" id="KW-0238">DNA-binding</keyword>
<dbReference type="PROSITE" id="PS50864">
    <property type="entry name" value="SAND"/>
    <property type="match status" value="1"/>
</dbReference>
<dbReference type="PhosphoSitePlus" id="Q66H87"/>
<evidence type="ECO:0000256" key="3">
    <source>
        <dbReference type="ARBA" id="ARBA00022771"/>
    </source>
</evidence>
<dbReference type="Ensembl" id="ENSRNOT00000034603.8">
    <property type="protein sequence ID" value="ENSRNOP00000031057.7"/>
    <property type="gene ID" value="ENSRNOG00000022800.8"/>
</dbReference>
<feature type="compositionally biased region" description="Polar residues" evidence="9">
    <location>
        <begin position="246"/>
        <end position="257"/>
    </location>
</feature>
<feature type="domain" description="SAND" evidence="12">
    <location>
        <begin position="437"/>
        <end position="518"/>
    </location>
</feature>
<dbReference type="VEuPathDB" id="HostDB:ENSRNOG00000022800"/>
<evidence type="ECO:0000313" key="17">
    <source>
        <dbReference type="RGD" id="1306355"/>
    </source>
</evidence>
<dbReference type="GO" id="GO:0003677">
    <property type="term" value="F:DNA binding"/>
    <property type="evidence" value="ECO:0007669"/>
    <property type="project" value="UniProtKB-KW"/>
</dbReference>
<dbReference type="Proteomes" id="UP000002494">
    <property type="component" value="Chromosome 9"/>
</dbReference>
<evidence type="ECO:0000259" key="13">
    <source>
        <dbReference type="PROSITE" id="PS51414"/>
    </source>
</evidence>
<dbReference type="GO" id="GO:0031981">
    <property type="term" value="C:nuclear lumen"/>
    <property type="evidence" value="ECO:0007669"/>
    <property type="project" value="UniProtKB-ARBA"/>
</dbReference>
<dbReference type="Bgee" id="ENSRNOG00000022800">
    <property type="expression patterns" value="Expressed in spleen and 19 other cell types or tissues"/>
</dbReference>
<evidence type="ECO:0000256" key="8">
    <source>
        <dbReference type="PROSITE-ProRule" id="PRU00146"/>
    </source>
</evidence>
<dbReference type="GeneID" id="316580"/>
<keyword evidence="5 7" id="KW-0103">Bromodomain</keyword>
<dbReference type="CTD" id="11262"/>
<protein>
    <submittedName>
        <fullName evidence="14 15">SP140 nuclear body protein</fullName>
    </submittedName>
</protein>
<keyword evidence="16" id="KW-1185">Reference proteome</keyword>
<accession>F7EWA3</accession>
<reference evidence="15" key="3">
    <citation type="submission" date="2025-05" db="UniProtKB">
        <authorList>
            <consortium name="Ensembl"/>
        </authorList>
    </citation>
    <scope>IDENTIFICATION</scope>
    <source>
        <strain evidence="15">Brown Norway</strain>
    </source>
</reference>
<dbReference type="Gene3D" id="1.20.920.10">
    <property type="entry name" value="Bromodomain-like"/>
    <property type="match status" value="1"/>
</dbReference>
<sequence>MAGGDNGLSSRMIPENQNGEQSDDYQLMFKLFKENKVEIASAITKLFPFLMSLRDRDFISEQKYQECQETCKNLVPVDRVVYDILSDIQKKFSRDLLKVIFSNVHLKAYPDLQEILKHFLSVSENHRTVQRINGRDVEERPRLPAVVREASYSPGNTQMSAGQAEEVPSLPQCNGGDERDFTCQSAEGRSSPEQMCDGQEPQDNLPSSLRCEAASYSPGNTQMSAGQAEEVPSLPQCNGGDERDFTCQSAEGRSSPEQMCDGQEPQDNLPSSLRCEAASCSPGNTQTNAEQAEEAPSLPQCNGREGSSSCEQMCDGPDPQDELSSSLRRDTGAQQPTSEERCTCVMCSPTYVPEDLEARMGSSQGAMDTGRKIPAGKSKKRRRKKKGYNWSKPKRRKPMIVRRKYGRRAVTQAVFRRKKMKNPGLSAKIRGPRRHGKEMANFNAELLPVTCGNLKGVLHKDKFKQGISVMSIQCQDGNWVTPPEFEIMGGHGRSKNWKLSLRCYNWPLKLLIQRNFLPIPPRIYGKRKKKRTQSLHHFPADPDNSDECEVCRDGGTLFCCDTCSRAFHEECHIPAVEAEVTPWSCIFCRMQSLGSQQSLPESEILQREMVPQEQLKCEYVLLRVYCCSESSFFSKMPYYYYFREMAVGVQEPMWLDIIKRKLSDQAYSQVEDFVQDMRLIFRNHRITFKDPKFGEMGLILESKFEKSFKEAFAIQGRSEKS</sequence>
<reference evidence="15 16" key="2">
    <citation type="journal article" date="2004" name="Nature">
        <title>Genome sequence of the Brown Norway rat yields insights into mammalian evolution.</title>
        <authorList>
            <consortium name="Rat Genome Sequencing Project Consortium"/>
            <person name="Gibbs R.A."/>
            <person name="Weinstock G.M."/>
            <person name="Metzker M.L."/>
            <person name="Muzny D.M."/>
            <person name="Sodergren E.J."/>
            <person name="Scherer S."/>
            <person name="Scott G."/>
            <person name="Steffen D."/>
            <person name="Worley K.C."/>
            <person name="Burch P.E."/>
            <person name="Okwuonu G."/>
            <person name="Hines S."/>
            <person name="Lewis L."/>
            <person name="Deramo C."/>
            <person name="Delgado O."/>
            <person name="Dugan-Rocha S."/>
            <person name="Miner G."/>
            <person name="Morgan M."/>
            <person name="Hawes A."/>
            <person name="Gill R."/>
            <person name="Holt R.A."/>
            <person name="Adams M.D."/>
            <person name="Amanatides P.G."/>
            <person name="Baden-Tillson H."/>
            <person name="Barnstead M."/>
            <person name="Chin S."/>
            <person name="Evans C.A."/>
            <person name="Ferriera S."/>
            <person name="Fosler C."/>
            <person name="Glodek A."/>
            <person name="Gu Z."/>
            <person name="Jennings D."/>
            <person name="Kraft C.L."/>
            <person name="Nguyen T."/>
            <person name="Pfannkoch C.M."/>
            <person name="Sitter C."/>
            <person name="Sutton G.G."/>
            <person name="Venter J.C."/>
            <person name="Woodage T."/>
            <person name="Smith D."/>
            <person name="Lee H.-M."/>
            <person name="Gustafson E."/>
            <person name="Cahill P."/>
            <person name="Kana A."/>
            <person name="Doucette-Stamm L."/>
            <person name="Weinstock K."/>
            <person name="Fechtel K."/>
            <person name="Weiss R.B."/>
            <person name="Dunn D.M."/>
            <person name="Green E.D."/>
            <person name="Blakesley R.W."/>
            <person name="Bouffard G.G."/>
            <person name="De Jong P.J."/>
            <person name="Osoegawa K."/>
            <person name="Zhu B."/>
            <person name="Marra M."/>
            <person name="Schein J."/>
            <person name="Bosdet I."/>
            <person name="Fjell C."/>
            <person name="Jones S."/>
            <person name="Krzywinski M."/>
            <person name="Mathewson C."/>
            <person name="Siddiqui A."/>
            <person name="Wye N."/>
            <person name="McPherson J."/>
            <person name="Zhao S."/>
            <person name="Fraser C.M."/>
            <person name="Shetty J."/>
            <person name="Shatsman S."/>
            <person name="Geer K."/>
            <person name="Chen Y."/>
            <person name="Abramzon S."/>
            <person name="Nierman W.C."/>
            <person name="Havlak P.H."/>
            <person name="Chen R."/>
            <person name="Durbin K.J."/>
            <person name="Egan A."/>
            <person name="Ren Y."/>
            <person name="Song X.-Z."/>
            <person name="Li B."/>
            <person name="Liu Y."/>
            <person name="Qin X."/>
            <person name="Cawley S."/>
            <person name="Cooney A.J."/>
            <person name="D'Souza L.M."/>
            <person name="Martin K."/>
            <person name="Wu J.Q."/>
            <person name="Gonzalez-Garay M.L."/>
            <person name="Jackson A.R."/>
            <person name="Kalafus K.J."/>
            <person name="McLeod M.P."/>
            <person name="Milosavljevic A."/>
            <person name="Virk D."/>
            <person name="Volkov A."/>
            <person name="Wheeler D.A."/>
            <person name="Zhang Z."/>
            <person name="Bailey J.A."/>
            <person name="Eichler E.E."/>
            <person name="Tuzun E."/>
            <person name="Birney E."/>
            <person name="Mongin E."/>
            <person name="Ureta-Vidal A."/>
            <person name="Woodwark C."/>
            <person name="Zdobnov E."/>
            <person name="Bork P."/>
            <person name="Suyama M."/>
            <person name="Torrents D."/>
            <person name="Alexandersson M."/>
            <person name="Trask B.J."/>
            <person name="Young J.M."/>
            <person name="Huang H."/>
            <person name="Wang H."/>
            <person name="Xing H."/>
            <person name="Daniels S."/>
            <person name="Gietzen D."/>
            <person name="Schmidt J."/>
            <person name="Stevens K."/>
            <person name="Vitt U."/>
            <person name="Wingrove J."/>
            <person name="Camara F."/>
            <person name="Mar Alba M."/>
            <person name="Abril J.F."/>
            <person name="Guigo R."/>
            <person name="Smit A."/>
            <person name="Dubchak I."/>
            <person name="Rubin E.M."/>
            <person name="Couronne O."/>
            <person name="Poliakov A."/>
            <person name="Huebner N."/>
            <person name="Ganten D."/>
            <person name="Goesele C."/>
            <person name="Hummel O."/>
            <person name="Kreitler T."/>
            <person name="Lee Y.-A."/>
            <person name="Monti J."/>
            <person name="Schulz H."/>
            <person name="Zimdahl H."/>
            <person name="Himmelbauer H."/>
            <person name="Lehrach H."/>
            <person name="Jacob H.J."/>
            <person name="Bromberg S."/>
            <person name="Gullings-Handley J."/>
            <person name="Jensen-Seaman M.I."/>
            <person name="Kwitek A.E."/>
            <person name="Lazar J."/>
            <person name="Pasko D."/>
            <person name="Tonellato P.J."/>
            <person name="Twigger S."/>
            <person name="Ponting C.P."/>
            <person name="Duarte J.M."/>
            <person name="Rice S."/>
            <person name="Goodstadt L."/>
            <person name="Beatson S.A."/>
            <person name="Emes R.D."/>
            <person name="Winter E.E."/>
            <person name="Webber C."/>
            <person name="Brandt P."/>
            <person name="Nyakatura G."/>
            <person name="Adetobi M."/>
            <person name="Chiaromonte F."/>
            <person name="Elnitski L."/>
            <person name="Eswara P."/>
            <person name="Hardison R.C."/>
            <person name="Hou M."/>
            <person name="Kolbe D."/>
            <person name="Makova K."/>
            <person name="Miller W."/>
            <person name="Nekrutenko A."/>
            <person name="Riemer C."/>
            <person name="Schwartz S."/>
            <person name="Taylor J."/>
            <person name="Yang S."/>
            <person name="Zhang Y."/>
            <person name="Lindpaintner K."/>
            <person name="Andrews T.D."/>
            <person name="Caccamo M."/>
            <person name="Clamp M."/>
            <person name="Clarke L."/>
            <person name="Curwen V."/>
            <person name="Durbin R.M."/>
            <person name="Eyras E."/>
            <person name="Searle S.M."/>
            <person name="Cooper G.M."/>
            <person name="Batzoglou S."/>
            <person name="Brudno M."/>
            <person name="Sidow A."/>
            <person name="Stone E.A."/>
            <person name="Payseur B.A."/>
            <person name="Bourque G."/>
            <person name="Lopez-Otin C."/>
            <person name="Puente X.S."/>
            <person name="Chakrabarti K."/>
            <person name="Chatterji S."/>
            <person name="Dewey C."/>
            <person name="Pachter L."/>
            <person name="Bray N."/>
            <person name="Yap V.B."/>
            <person name="Caspi A."/>
            <person name="Tesler G."/>
            <person name="Pevzner P.A."/>
            <person name="Haussler D."/>
            <person name="Roskin K.M."/>
            <person name="Baertsch R."/>
            <person name="Clawson H."/>
            <person name="Furey T.S."/>
            <person name="Hinrichs A.S."/>
            <person name="Karolchik D."/>
            <person name="Kent W.J."/>
            <person name="Rosenbloom K.R."/>
            <person name="Trumbower H."/>
            <person name="Weirauch M."/>
            <person name="Cooper D.N."/>
            <person name="Stenson P.D."/>
            <person name="Ma B."/>
            <person name="Brent M."/>
            <person name="Arumugam M."/>
            <person name="Shteynberg D."/>
            <person name="Copley R.R."/>
            <person name="Taylor M.S."/>
            <person name="Riethman H."/>
            <person name="Mudunuri U."/>
            <person name="Peterson J."/>
            <person name="Guyer M."/>
            <person name="Felsenfeld A."/>
            <person name="Old S."/>
            <person name="Mockrin S."/>
            <person name="Collins F.S."/>
        </authorList>
    </citation>
    <scope>NUCLEOTIDE SEQUENCE [LARGE SCALE GENOMIC DNA]</scope>
    <source>
        <strain evidence="15 16">Brown Norway</strain>
    </source>
</reference>
<dbReference type="SMART" id="SM00249">
    <property type="entry name" value="PHD"/>
    <property type="match status" value="1"/>
</dbReference>
<evidence type="ECO:0000256" key="6">
    <source>
        <dbReference type="ARBA" id="ARBA00023125"/>
    </source>
</evidence>
<dbReference type="SUPFAM" id="SSF63763">
    <property type="entry name" value="SAND domain-like"/>
    <property type="match status" value="1"/>
</dbReference>
<feature type="domain" description="PHD-type" evidence="11">
    <location>
        <begin position="545"/>
        <end position="591"/>
    </location>
</feature>
<keyword evidence="2" id="KW-0479">Metal-binding</keyword>
<dbReference type="EMBL" id="BC081971">
    <property type="protein sequence ID" value="AAH81971.1"/>
    <property type="molecule type" value="mRNA"/>
</dbReference>
<dbReference type="GeneTree" id="ENSGT00940000155124"/>
<dbReference type="HOGENOM" id="CLU_015844_3_0_1"/>
<dbReference type="RGD" id="1306355">
    <property type="gene designation" value="Sp140"/>
</dbReference>
<dbReference type="Pfam" id="PF01342">
    <property type="entry name" value="SAND"/>
    <property type="match status" value="1"/>
</dbReference>
<dbReference type="InterPro" id="IPR019786">
    <property type="entry name" value="Zinc_finger_PHD-type_CS"/>
</dbReference>
<evidence type="ECO:0000256" key="4">
    <source>
        <dbReference type="ARBA" id="ARBA00022833"/>
    </source>
</evidence>
<feature type="compositionally biased region" description="Polar residues" evidence="9">
    <location>
        <begin position="322"/>
        <end position="337"/>
    </location>
</feature>
<name>Q66H87_RAT</name>
<dbReference type="CDD" id="cd15626">
    <property type="entry name" value="PHD_SP110_140"/>
    <property type="match status" value="1"/>
</dbReference>
<dbReference type="InterPro" id="IPR013083">
    <property type="entry name" value="Znf_RING/FYVE/PHD"/>
</dbReference>
<evidence type="ECO:0000256" key="5">
    <source>
        <dbReference type="ARBA" id="ARBA00023117"/>
    </source>
</evidence>
<dbReference type="Gene3D" id="3.10.390.10">
    <property type="entry name" value="SAND domain-like"/>
    <property type="match status" value="1"/>
</dbReference>
<dbReference type="InterPro" id="IPR000770">
    <property type="entry name" value="SAND_dom"/>
</dbReference>
<dbReference type="InterPro" id="IPR010919">
    <property type="entry name" value="SAND-like_dom_sf"/>
</dbReference>
<dbReference type="PROSITE" id="PS51414">
    <property type="entry name" value="HSR"/>
    <property type="match status" value="1"/>
</dbReference>
<dbReference type="FunFam" id="1.20.920.10:FF:000028">
    <property type="entry name" value="Nuclear autoantigen Sp-100"/>
    <property type="match status" value="1"/>
</dbReference>
<dbReference type="FunFam" id="3.30.40.10:FF:000294">
    <property type="entry name" value="Nuclear autoantigen Sp-100"/>
    <property type="match status" value="1"/>
</dbReference>
<dbReference type="KEGG" id="rno:316580"/>
<evidence type="ECO:0000256" key="9">
    <source>
        <dbReference type="SAM" id="MobiDB-lite"/>
    </source>
</evidence>
<evidence type="ECO:0000313" key="16">
    <source>
        <dbReference type="Proteomes" id="UP000002494"/>
    </source>
</evidence>
<dbReference type="AlphaFoldDB" id="Q66H87"/>
<dbReference type="AGR" id="RGD:1306355"/>
<dbReference type="PANTHER" id="PTHR46386">
    <property type="entry name" value="NUCLEAR BODY PROTEIN SP140"/>
    <property type="match status" value="1"/>
</dbReference>
<feature type="compositionally biased region" description="Basic residues" evidence="9">
    <location>
        <begin position="377"/>
        <end position="391"/>
    </location>
</feature>
<feature type="region of interest" description="Disordered" evidence="9">
    <location>
        <begin position="361"/>
        <end position="391"/>
    </location>
</feature>
<feature type="compositionally biased region" description="Polar residues" evidence="9">
    <location>
        <begin position="182"/>
        <end position="193"/>
    </location>
</feature>
<feature type="region of interest" description="Disordered" evidence="9">
    <location>
        <begin position="150"/>
        <end position="339"/>
    </location>
</feature>
<evidence type="ECO:0000259" key="11">
    <source>
        <dbReference type="PROSITE" id="PS50016"/>
    </source>
</evidence>
<evidence type="ECO:0000256" key="1">
    <source>
        <dbReference type="ARBA" id="ARBA00022553"/>
    </source>
</evidence>
<keyword evidence="1" id="KW-0597">Phosphoprotein</keyword>
<dbReference type="SUPFAM" id="SSF57903">
    <property type="entry name" value="FYVE/PHD zinc finger"/>
    <property type="match status" value="1"/>
</dbReference>
<evidence type="ECO:0000313" key="15">
    <source>
        <dbReference type="Ensembl" id="ENSRNOP00000031057.7"/>
    </source>
</evidence>
<evidence type="ECO:0000259" key="10">
    <source>
        <dbReference type="PROSITE" id="PS50014"/>
    </source>
</evidence>
<dbReference type="PROSITE" id="PS50016">
    <property type="entry name" value="ZF_PHD_2"/>
    <property type="match status" value="1"/>
</dbReference>
<dbReference type="InterPro" id="IPR004865">
    <property type="entry name" value="HSR_dom"/>
</dbReference>
<feature type="domain" description="HSR" evidence="13">
    <location>
        <begin position="8"/>
        <end position="124"/>
    </location>
</feature>
<accession>Q66H87</accession>
<gene>
    <name evidence="14 15 17" type="primary">Sp140</name>
</gene>
<dbReference type="GO" id="GO:0008270">
    <property type="term" value="F:zinc ion binding"/>
    <property type="evidence" value="ECO:0007669"/>
    <property type="project" value="UniProtKB-KW"/>
</dbReference>
<dbReference type="PROSITE" id="PS50014">
    <property type="entry name" value="BROMODOMAIN_2"/>
    <property type="match status" value="1"/>
</dbReference>
<dbReference type="PROSITE" id="PS01359">
    <property type="entry name" value="ZF_PHD_1"/>
    <property type="match status" value="1"/>
</dbReference>
<dbReference type="Pfam" id="PF00628">
    <property type="entry name" value="PHD"/>
    <property type="match status" value="1"/>
</dbReference>
<dbReference type="SUPFAM" id="SSF47370">
    <property type="entry name" value="Bromodomain"/>
    <property type="match status" value="1"/>
</dbReference>
<dbReference type="PANTHER" id="PTHR46386:SF1">
    <property type="entry name" value="NUCLEAR BODY PROTEIN SP140-LIKE PROTEIN"/>
    <property type="match status" value="1"/>
</dbReference>
<organism evidence="14">
    <name type="scientific">Rattus norvegicus</name>
    <name type="common">Rat</name>
    <dbReference type="NCBI Taxonomy" id="10116"/>
    <lineage>
        <taxon>Eukaryota</taxon>
        <taxon>Metazoa</taxon>
        <taxon>Chordata</taxon>
        <taxon>Craniata</taxon>
        <taxon>Vertebrata</taxon>
        <taxon>Euteleostomi</taxon>
        <taxon>Mammalia</taxon>
        <taxon>Eutheria</taxon>
        <taxon>Euarchontoglires</taxon>
        <taxon>Glires</taxon>
        <taxon>Rodentia</taxon>
        <taxon>Myomorpha</taxon>
        <taxon>Muroidea</taxon>
        <taxon>Muridae</taxon>
        <taxon>Murinae</taxon>
        <taxon>Rattus</taxon>
    </lineage>
</organism>
<dbReference type="InterPro" id="IPR036427">
    <property type="entry name" value="Bromodomain-like_sf"/>
</dbReference>
<dbReference type="InterPro" id="IPR001487">
    <property type="entry name" value="Bromodomain"/>
</dbReference>
<dbReference type="SMART" id="SM00297">
    <property type="entry name" value="BROMO"/>
    <property type="match status" value="1"/>
</dbReference>
<dbReference type="Gene3D" id="3.30.40.10">
    <property type="entry name" value="Zinc/RING finger domain, C3HC4 (zinc finger)"/>
    <property type="match status" value="1"/>
</dbReference>
<evidence type="ECO:0000256" key="2">
    <source>
        <dbReference type="ARBA" id="ARBA00022723"/>
    </source>
</evidence>
<evidence type="ECO:0000313" key="14">
    <source>
        <dbReference type="EMBL" id="AAH81971.1"/>
    </source>
</evidence>
<dbReference type="PhylomeDB" id="Q66H87"/>
<feature type="domain" description="Bromo" evidence="10">
    <location>
        <begin position="649"/>
        <end position="683"/>
    </location>
</feature>
<dbReference type="InterPro" id="IPR011011">
    <property type="entry name" value="Znf_FYVE_PHD"/>
</dbReference>
<dbReference type="UCSC" id="RGD:1306355">
    <property type="organism name" value="rat"/>
</dbReference>
<dbReference type="InterPro" id="IPR019787">
    <property type="entry name" value="Znf_PHD-finger"/>
</dbReference>
<keyword evidence="4" id="KW-0862">Zinc</keyword>
<proteinExistence type="evidence at transcript level"/>
<reference evidence="14" key="1">
    <citation type="journal article" date="2004" name="Genome Res.">
        <title>The status, quality, and expansion of the NIH full-length cDNA project: the Mammalian Gene Collection (MGC).</title>
        <authorList>
            <consortium name="The MGC Project Team"/>
            <person name="Gerhard D.S."/>
            <person name="Wagner L."/>
            <person name="Feingold E.A."/>
            <person name="Shenmen C.M."/>
            <person name="Grouse L.H."/>
            <person name="Schuler G."/>
            <person name="Klein S.L."/>
            <person name="Old S."/>
            <person name="Rasooly R."/>
            <person name="Good P."/>
            <person name="Guyer M."/>
            <person name="Peck A.M."/>
            <person name="Derge J.G."/>
            <person name="Lipman D."/>
            <person name="Collins F.S."/>
            <person name="Jang W."/>
            <person name="Sherry S."/>
            <person name="Feolo M."/>
            <person name="Misquitta L."/>
            <person name="Lee E."/>
            <person name="Rotmistrovsky K."/>
            <person name="Greenhut S.F."/>
            <person name="Schaefer C.F."/>
            <person name="Buetow K."/>
            <person name="Bonner T.I."/>
            <person name="Haussler D."/>
            <person name="Kent J."/>
            <person name="Kiekhaus M."/>
            <person name="Furey T."/>
            <person name="Brent M."/>
            <person name="Prange C."/>
            <person name="Schreiber K."/>
            <person name="Shapiro N."/>
            <person name="Bhat N.K."/>
            <person name="Hopkins R.F."/>
            <person name="Hsie F."/>
            <person name="Driscoll T."/>
            <person name="Soares M.B."/>
            <person name="Casavant T.L."/>
            <person name="Scheetz T.E."/>
            <person name="Brown-stein M.J."/>
            <person name="Usdin T.B."/>
            <person name="Toshiyuki S."/>
            <person name="Carninci P."/>
            <person name="Piao Y."/>
            <person name="Dudekula D.B."/>
            <person name="Ko M.S."/>
            <person name="Kawakami K."/>
            <person name="Suzuki Y."/>
            <person name="Sugano S."/>
            <person name="Gruber C.E."/>
            <person name="Smith M.R."/>
            <person name="Simmons B."/>
            <person name="Moore T."/>
            <person name="Waterman R."/>
            <person name="Johnson S.L."/>
            <person name="Ruan Y."/>
            <person name="Wei C.L."/>
            <person name="Mathavan S."/>
            <person name="Gunaratne P.H."/>
            <person name="Wu J."/>
            <person name="Garcia A.M."/>
            <person name="Hulyk S.W."/>
            <person name="Fuh E."/>
            <person name="Yuan Y."/>
            <person name="Sneed A."/>
            <person name="Kowis C."/>
            <person name="Hodgson A."/>
            <person name="Muzny D.M."/>
            <person name="McPherson J."/>
            <person name="Gibbs R.A."/>
            <person name="Fahey J."/>
            <person name="Helton E."/>
            <person name="Ketteman M."/>
            <person name="Madan A."/>
            <person name="Rodrigues S."/>
            <person name="Sanchez A."/>
            <person name="Whiting M."/>
            <person name="Madari A."/>
            <person name="Young A.C."/>
            <person name="Wetherby K.D."/>
            <person name="Granite S.J."/>
            <person name="Kwong P.N."/>
            <person name="Brinkley C.P."/>
            <person name="Pearson R.L."/>
            <person name="Bouffard G.G."/>
            <person name="Blakesly R.W."/>
            <person name="Green E.D."/>
            <person name="Dickson M.C."/>
            <person name="Rodriguez A.C."/>
            <person name="Grimwood J."/>
            <person name="Schmutz J."/>
            <person name="Myers R.M."/>
            <person name="Butterfield Y.S."/>
            <person name="Griffith M."/>
            <person name="Griffith O.L."/>
            <person name="Krzywinski M.I."/>
            <person name="Liao N."/>
            <person name="Morin R."/>
            <person name="Morrin R."/>
            <person name="Palmquist D."/>
            <person name="Petrescu A.S."/>
            <person name="Skalska U."/>
            <person name="Smailus D.E."/>
            <person name="Stott J.M."/>
            <person name="Schnerch A."/>
            <person name="Schein J.E."/>
            <person name="Jones S.J."/>
            <person name="Holt R.A."/>
            <person name="Baross A."/>
            <person name="Marra M.A."/>
            <person name="Clifton S."/>
            <person name="Makowski K.A."/>
            <person name="Bosak S."/>
            <person name="Malek J."/>
        </authorList>
    </citation>
    <scope>NUCLEOTIDE SEQUENCE [LARGE SCALE MRNA]</scope>
    <source>
        <tissue evidence="14">Lung</tissue>
    </source>
</reference>
<evidence type="ECO:0000256" key="7">
    <source>
        <dbReference type="PROSITE-ProRule" id="PRU00035"/>
    </source>
</evidence>